<name>A0A2D3WFV9_9BACT</name>
<dbReference type="EMBL" id="DLUI01000062">
    <property type="protein sequence ID" value="DAB38795.1"/>
    <property type="molecule type" value="Genomic_DNA"/>
</dbReference>
<sequence length="94" mass="10574">MKDEMIVVVEGKEIDLSKITRLYPAALISAGGESASVSLEWAELKAEQITLEAYVLMCDFDPVGEVPLNRIEVRFETKEELFALMQEIAQKLQN</sequence>
<dbReference type="AlphaFoldDB" id="A0A2D3WFV9"/>
<evidence type="ECO:0000313" key="2">
    <source>
        <dbReference type="Proteomes" id="UP000228859"/>
    </source>
</evidence>
<protein>
    <submittedName>
        <fullName evidence="1">Uncharacterized protein</fullName>
    </submittedName>
</protein>
<proteinExistence type="predicted"/>
<dbReference type="Proteomes" id="UP000228859">
    <property type="component" value="Unassembled WGS sequence"/>
</dbReference>
<dbReference type="RefSeq" id="WP_294893367.1">
    <property type="nucleotide sequence ID" value="NZ_DLUI01000062.1"/>
</dbReference>
<comment type="caution">
    <text evidence="1">The sequence shown here is derived from an EMBL/GenBank/DDBJ whole genome shotgun (WGS) entry which is preliminary data.</text>
</comment>
<accession>A0A2D3WFV9</accession>
<organism evidence="1 2">
    <name type="scientific">Sulfuricurvum kujiense</name>
    <dbReference type="NCBI Taxonomy" id="148813"/>
    <lineage>
        <taxon>Bacteria</taxon>
        <taxon>Pseudomonadati</taxon>
        <taxon>Campylobacterota</taxon>
        <taxon>Epsilonproteobacteria</taxon>
        <taxon>Campylobacterales</taxon>
        <taxon>Sulfurimonadaceae</taxon>
        <taxon>Sulfuricurvum</taxon>
    </lineage>
</organism>
<gene>
    <name evidence="1" type="ORF">CFH83_04180</name>
</gene>
<reference evidence="1 2" key="1">
    <citation type="journal article" date="2017" name="Front. Microbiol.">
        <title>Comparative Genomic Analysis of the Class Epsilonproteobacteria and Proposed Reclassification to Epsilonbacteraeota (phyl. nov.).</title>
        <authorList>
            <person name="Waite D.W."/>
            <person name="Vanwonterghem I."/>
            <person name="Rinke C."/>
            <person name="Parks D.H."/>
            <person name="Zhang Y."/>
            <person name="Takai K."/>
            <person name="Sievert S.M."/>
            <person name="Simon J."/>
            <person name="Campbell B.J."/>
            <person name="Hanson T.E."/>
            <person name="Woyke T."/>
            <person name="Klotz M.G."/>
            <person name="Hugenholtz P."/>
        </authorList>
    </citation>
    <scope>NUCLEOTIDE SEQUENCE [LARGE SCALE GENOMIC DNA]</scope>
    <source>
        <strain evidence="1">UBA12443</strain>
    </source>
</reference>
<evidence type="ECO:0000313" key="1">
    <source>
        <dbReference type="EMBL" id="DAB38795.1"/>
    </source>
</evidence>